<sequence>MLNIPTLKFSYGNLLLARLREVGSATTTELLGDMPGQLFKSEGPHENPERRARDCLRFARMLDLVVEDERGWTLTEPGDDYAAKVDLSNPWIVDEVQAGVLRHQLSRGGAPLGGDAKIALQIVRDLPADFSNDDLGRALAEHADTGQWQADRTFESQGARYRELLVETGLINGRGELTDHGVVFLGPQPSVWWVNQGATYAKERDGGFLWAPMLNKAGRPQYHWDTMDEVREGDVVLHYSNGSLRAASHVTAAARPAPNPLDDQAWEAAGRLVESQYQELNEPVALAAIDEGARIKQGSPFTVAGSVQQVYLVRLQAEFVSELTQRFPELATHLPPMPAGARSTSTSVEAPMLPPELFHDFALAVKASGLRFPAGSNLVRSFLSSLLAKPFAILTGLAGSGKTQLAMRLGEWFGTDEHGRHRHVVVPVRPDWTGPESMFGYEDALRTSASGAPVWFVPEAFEFVLRAASDPQYPYLLILDEMNLAHVERYFSDFLSGVESRRPVLPDLVFDQQSNQWIVRDVEAQRLPLPRNLFVVGTVNVDETTYMFSPKVLDRAFTFEFRVTSDELDAELERPIAAPAAEDQRVRAFASLAESDDWQREHPHPARDQIVSTLREAHAILARANQEFGHRTLYEILRFCAFFAGTGDADVDTALDLAIMQKVLPKVHGSRRRVEPVLTELSALAQGAGSAPRLPITHAKIARMIDSVRANQFVSFAE</sequence>
<organism evidence="2 3">
    <name type="scientific">Mycobacterium hippophais</name>
    <dbReference type="NCBI Taxonomy" id="3016340"/>
    <lineage>
        <taxon>Bacteria</taxon>
        <taxon>Bacillati</taxon>
        <taxon>Actinomycetota</taxon>
        <taxon>Actinomycetes</taxon>
        <taxon>Mycobacteriales</taxon>
        <taxon>Mycobacteriaceae</taxon>
        <taxon>Mycobacterium</taxon>
    </lineage>
</organism>
<reference evidence="2" key="1">
    <citation type="submission" date="2022-12" db="EMBL/GenBank/DDBJ databases">
        <authorList>
            <person name="Deng Y."/>
            <person name="Zhang Y.-Q."/>
        </authorList>
    </citation>
    <scope>NUCLEOTIDE SEQUENCE</scope>
    <source>
        <strain evidence="2">CPCC 205372</strain>
    </source>
</reference>
<dbReference type="RefSeq" id="WP_269896718.1">
    <property type="nucleotide sequence ID" value="NZ_JAPZPY010000016.1"/>
</dbReference>
<dbReference type="EMBL" id="JAPZPY010000016">
    <property type="protein sequence ID" value="MCZ8382246.1"/>
    <property type="molecule type" value="Genomic_DNA"/>
</dbReference>
<dbReference type="Proteomes" id="UP001142153">
    <property type="component" value="Unassembled WGS sequence"/>
</dbReference>
<evidence type="ECO:0000259" key="1">
    <source>
        <dbReference type="SMART" id="SM00382"/>
    </source>
</evidence>
<feature type="domain" description="AAA+ ATPase" evidence="1">
    <location>
        <begin position="388"/>
        <end position="567"/>
    </location>
</feature>
<dbReference type="SMART" id="SM00382">
    <property type="entry name" value="AAA"/>
    <property type="match status" value="1"/>
</dbReference>
<dbReference type="Gene3D" id="3.40.50.300">
    <property type="entry name" value="P-loop containing nucleotide triphosphate hydrolases"/>
    <property type="match status" value="1"/>
</dbReference>
<name>A0ABT4Q0G1_9MYCO</name>
<dbReference type="InterPro" id="IPR003593">
    <property type="entry name" value="AAA+_ATPase"/>
</dbReference>
<dbReference type="InterPro" id="IPR027417">
    <property type="entry name" value="P-loop_NTPase"/>
</dbReference>
<protein>
    <recommendedName>
        <fullName evidence="1">AAA+ ATPase domain-containing protein</fullName>
    </recommendedName>
</protein>
<gene>
    <name evidence="2" type="ORF">O6P37_25575</name>
</gene>
<dbReference type="SUPFAM" id="SSF52540">
    <property type="entry name" value="P-loop containing nucleoside triphosphate hydrolases"/>
    <property type="match status" value="1"/>
</dbReference>
<comment type="caution">
    <text evidence="2">The sequence shown here is derived from an EMBL/GenBank/DDBJ whole genome shotgun (WGS) entry which is preliminary data.</text>
</comment>
<keyword evidence="3" id="KW-1185">Reference proteome</keyword>
<evidence type="ECO:0000313" key="3">
    <source>
        <dbReference type="Proteomes" id="UP001142153"/>
    </source>
</evidence>
<accession>A0ABT4Q0G1</accession>
<proteinExistence type="predicted"/>
<evidence type="ECO:0000313" key="2">
    <source>
        <dbReference type="EMBL" id="MCZ8382246.1"/>
    </source>
</evidence>